<feature type="compositionally biased region" description="Polar residues" evidence="1">
    <location>
        <begin position="1105"/>
        <end position="1114"/>
    </location>
</feature>
<sequence length="1814" mass="203786">MTEVQISLDESVPSGLYRPLQTVNESPLSTSSTTHAQESLQVKEVTHQSSEQSTENQQMRINEVPIDTVLKETDDSAISRSQSDSNNSLTMSIKSSKSLSIKQTSKKNSLQSSIKMKSEVDHLTIKSMANSSILSLDASSTLINQQHCRLPSRNSFFKDATISSLEQISFLKDRCLSGPLYELFCKFLDEPDPLEPNYRLCAPILYLPSPERYPEFYRFTLSSHLSGSGLNVKFTTNFTNRLFSPIDNLSNYTIINNNDEIYHVEYPSLCLASIASRFILNATKDQTLNNNDNLSPQHHHHHHLLHIELSEIEENHFLIITNDNIMESLYSLDIAMDNMFTVWEAFTGRRSWFGRRLMKLKSVYIKHRTNLVESLKLENHIPVAMPKSFIPCITKSQNNSSKKKTDRRALERGAEVIRCLCGFRVEGGHVMVQCDLCASWQHLPCLWWALSLAIRNDSSNALNSNLVRLCKTALIAAQAVGGGGGNTGEVDVKGEDDREVDAPYICPVCLKLDNLTKEYPRSLSAAMSLNDVDAVFDLQDTLVKGEHEFWTLGSPDGTCQIRTDDYAFVNRFWLNHLNISQDISKGTTTTVLTNVKQLLDQSLQSPVKSAYDRIIVRIYRLWKDVSGLAWLEGGLFLRPYDLPPLSVITDSSKCPQFWHHDEVVYDEARRVILPLDAWIGRCMVLCPSAYRVGRPADLLYTAHIKEFMPSLKNDNLNDSNSTANQFQYFFVCEKLFEQSSVDNHSCRFDEISPGYLKVSMKPYCFLRKPDNQCIRGSLPRQYSAVELLTRDQIPFSEASLKDEQTFEIKTSPEECTTTSGNMSNSDEKNATVPVGSLKQKGEKLARVVDWLERKRQTNSSQSTVTLPQNSIVSEQQQQQTSISLLPVENNPVVDEISLPSSRSLCSRGRIPLRINRGRSRGFNKSLKLTSSNPVSLLPDKFSSSTAVLSDKIDDISSSKEDESLNIPVKRTCMSGNSSPTQSNVVQISSEINVDHNLSSSVIIDSNNSLCNTVDENSPKQFSNDSLISSNTEETNVNTLALNSIVSITSTTNNNNNKSPLNSLNTLKPSDLQSNEDSIDRLSSVILKPTSNNQSIITSSTDDHLNISSSPSFGSTRKRKCSITRKRLVPEPELLHEIIDNLQNNNNTLCLTVNHLSELNHNNTYDNIPIESLNNSIHISDDTKHLSPSTQQISSIDRTLSIQSSSSSSSSSLLCTHLYESNLIWNDGDVDDETCLMNIQPILSSHITLHKVLTESKHYALKFNQPVIMSFNHINNNLKSINDCDHQLSTSTISSNYSFTNQPKIDDDNNNNHNIESSNIFIDDSSINSLNKDQSIESSHEKEVVVDVDNDGDADDDDHNIISPTSIENISHTNNDIDVDDVNNTNCIMNNNVQDENISFITTNHDNNSLLDTSVDLHNNLTTTTITEQKVNDSSIGASYDFSKTVISIPDNNNNSNNNKEYKPFTKFAVETLVSDDYSTINSICTTYNSSPEKDSSLSPNNNNNKHNELSTELNNDMNMIDNSIVNNQQCDESICQVNSLLNSSPSSLSMKDEINQFVVENETTTTEMISPISLVTNSKSISNDNDSPPISIGTPVLDEKLDSVEHISTDIIPECFQSIKTSYNVADLQTPIIQNCQLKTKVDTDLSKSRQPTTTTTITTTAHNSSSILASKKFKESSRDYGGHYENRHHSYGHHNSYQSRNSSKFDHYRSSSSKQHPCFSSHHSHHNSRYDRKHHTHQPHYHHQQQQSHRHDEYNPRYRDSSSSHRSRDRDDSSPYSSRHNHGERSVSNSSHRHQDRIYTSGNNRDPSEASNC</sequence>
<dbReference type="SMART" id="SM00249">
    <property type="entry name" value="PHD"/>
    <property type="match status" value="1"/>
</dbReference>
<feature type="compositionally biased region" description="Polar residues" evidence="1">
    <location>
        <begin position="47"/>
        <end position="60"/>
    </location>
</feature>
<feature type="compositionally biased region" description="Polar residues" evidence="1">
    <location>
        <begin position="1799"/>
        <end position="1814"/>
    </location>
</feature>
<evidence type="ECO:0000313" key="2">
    <source>
        <dbReference type="EMBL" id="VDO47131.1"/>
    </source>
</evidence>
<feature type="compositionally biased region" description="Polar residues" evidence="1">
    <location>
        <begin position="21"/>
        <end position="40"/>
    </location>
</feature>
<feature type="compositionally biased region" description="Low complexity" evidence="1">
    <location>
        <begin position="1050"/>
        <end position="1066"/>
    </location>
</feature>
<accession>A0A183L8U6</accession>
<dbReference type="STRING" id="48269.A0A183L8U6"/>
<keyword evidence="3" id="KW-1185">Reference proteome</keyword>
<evidence type="ECO:0000313" key="3">
    <source>
        <dbReference type="Proteomes" id="UP000277204"/>
    </source>
</evidence>
<protein>
    <submittedName>
        <fullName evidence="2">Uncharacterized protein</fullName>
    </submittedName>
</protein>
<proteinExistence type="predicted"/>
<dbReference type="InterPro" id="IPR043151">
    <property type="entry name" value="BAH_sf"/>
</dbReference>
<name>A0A183L8U6_9TREM</name>
<dbReference type="GO" id="GO:0003682">
    <property type="term" value="F:chromatin binding"/>
    <property type="evidence" value="ECO:0007669"/>
    <property type="project" value="InterPro"/>
</dbReference>
<dbReference type="Proteomes" id="UP000277204">
    <property type="component" value="Unassembled WGS sequence"/>
</dbReference>
<feature type="region of interest" description="Disordered" evidence="1">
    <location>
        <begin position="1642"/>
        <end position="1814"/>
    </location>
</feature>
<feature type="region of interest" description="Disordered" evidence="1">
    <location>
        <begin position="812"/>
        <end position="836"/>
    </location>
</feature>
<evidence type="ECO:0000256" key="1">
    <source>
        <dbReference type="SAM" id="MobiDB-lite"/>
    </source>
</evidence>
<dbReference type="SUPFAM" id="SSF57903">
    <property type="entry name" value="FYVE/PHD zinc finger"/>
    <property type="match status" value="1"/>
</dbReference>
<feature type="compositionally biased region" description="Polar residues" evidence="1">
    <location>
        <begin position="76"/>
        <end position="87"/>
    </location>
</feature>
<dbReference type="Gene3D" id="3.30.40.10">
    <property type="entry name" value="Zinc/RING finger domain, C3HC4 (zinc finger)"/>
    <property type="match status" value="1"/>
</dbReference>
<feature type="compositionally biased region" description="Polar residues" evidence="1">
    <location>
        <begin position="813"/>
        <end position="824"/>
    </location>
</feature>
<feature type="compositionally biased region" description="Polar residues" evidence="1">
    <location>
        <begin position="1694"/>
        <end position="1703"/>
    </location>
</feature>
<feature type="region of interest" description="Disordered" evidence="1">
    <location>
        <begin position="1096"/>
        <end position="1117"/>
    </location>
</feature>
<feature type="region of interest" description="Disordered" evidence="1">
    <location>
        <begin position="17"/>
        <end position="94"/>
    </location>
</feature>
<dbReference type="EMBL" id="UZAI01000037">
    <property type="protein sequence ID" value="VDO47131.1"/>
    <property type="molecule type" value="Genomic_DNA"/>
</dbReference>
<dbReference type="InterPro" id="IPR001025">
    <property type="entry name" value="BAH_dom"/>
</dbReference>
<feature type="region of interest" description="Disordered" evidence="1">
    <location>
        <begin position="1050"/>
        <end position="1074"/>
    </location>
</feature>
<dbReference type="InterPro" id="IPR011011">
    <property type="entry name" value="Znf_FYVE_PHD"/>
</dbReference>
<gene>
    <name evidence="2" type="ORF">SMRZ_LOCUS221</name>
</gene>
<dbReference type="InterPro" id="IPR013083">
    <property type="entry name" value="Znf_RING/FYVE/PHD"/>
</dbReference>
<dbReference type="InterPro" id="IPR001965">
    <property type="entry name" value="Znf_PHD"/>
</dbReference>
<feature type="compositionally biased region" description="Basic and acidic residues" evidence="1">
    <location>
        <begin position="1750"/>
        <end position="1774"/>
    </location>
</feature>
<reference evidence="2 3" key="1">
    <citation type="submission" date="2018-11" db="EMBL/GenBank/DDBJ databases">
        <authorList>
            <consortium name="Pathogen Informatics"/>
        </authorList>
    </citation>
    <scope>NUCLEOTIDE SEQUENCE [LARGE SCALE GENOMIC DNA]</scope>
    <source>
        <strain evidence="2 3">Zambia</strain>
    </source>
</reference>
<dbReference type="PROSITE" id="PS51038">
    <property type="entry name" value="BAH"/>
    <property type="match status" value="1"/>
</dbReference>
<feature type="compositionally biased region" description="Basic and acidic residues" evidence="1">
    <location>
        <begin position="1673"/>
        <end position="1689"/>
    </location>
</feature>
<organism evidence="2 3">
    <name type="scientific">Schistosoma margrebowiei</name>
    <dbReference type="NCBI Taxonomy" id="48269"/>
    <lineage>
        <taxon>Eukaryota</taxon>
        <taxon>Metazoa</taxon>
        <taxon>Spiralia</taxon>
        <taxon>Lophotrochozoa</taxon>
        <taxon>Platyhelminthes</taxon>
        <taxon>Trematoda</taxon>
        <taxon>Digenea</taxon>
        <taxon>Strigeidida</taxon>
        <taxon>Schistosomatoidea</taxon>
        <taxon>Schistosomatidae</taxon>
        <taxon>Schistosoma</taxon>
    </lineage>
</organism>
<dbReference type="Gene3D" id="2.30.30.490">
    <property type="match status" value="1"/>
</dbReference>
<feature type="region of interest" description="Disordered" evidence="1">
    <location>
        <begin position="1489"/>
        <end position="1509"/>
    </location>
</feature>
<feature type="compositionally biased region" description="Basic residues" evidence="1">
    <location>
        <begin position="1723"/>
        <end position="1744"/>
    </location>
</feature>